<evidence type="ECO:0000256" key="2">
    <source>
        <dbReference type="ARBA" id="ARBA00022723"/>
    </source>
</evidence>
<dbReference type="InterPro" id="IPR026587">
    <property type="entry name" value="Sirtuin_class_II"/>
</dbReference>
<dbReference type="HOGENOM" id="CLU_023643_3_2_1"/>
<evidence type="ECO:0000313" key="9">
    <source>
        <dbReference type="Proteomes" id="UP000001514"/>
    </source>
</evidence>
<sequence>MAPATRFQLPRQDFPSRLWLPFKSRCLSTRIEVVRFKTPGDRNLIPHSAPPTSRDYELLSNFLQNSKKLAVITGAGVSTESGIPDYRGCCIQGASPQGAYSTGFKPITHQEFLKSAYSRRRYWARSYIGWRRFSQTQPGPSHIALAKLEGDDARTTGMITQNVDRLHHKAGSNPIELHGTTHQVVCLSCGNLSPRQTFQDRLKLLNLEWAAAVEIVESGGAVGSDASFGMQQRPDGDIEIDDSVFSRDDFQIPACQACGGNLKPHVVFFGDNVPLDRARAAASMVQESDALLIVGSSVMVLSAFRLVSAAHKQGSPIAIINVGKTRADEIASFKIESTAGDVLSGFLSTQGKM</sequence>
<comment type="caution">
    <text evidence="5">Lacks conserved residue(s) required for the propagation of feature annotation.</text>
</comment>
<dbReference type="FunCoup" id="D8RGY2">
    <property type="interactions" value="2950"/>
</dbReference>
<evidence type="ECO:0000256" key="5">
    <source>
        <dbReference type="HAMAP-Rule" id="MF_03161"/>
    </source>
</evidence>
<keyword evidence="4 5" id="KW-0520">NAD</keyword>
<dbReference type="HAMAP" id="MF_01967">
    <property type="entry name" value="Sirtuin_ClassII"/>
    <property type="match status" value="1"/>
</dbReference>
<feature type="binding site" evidence="5">
    <location>
        <begin position="161"/>
        <end position="164"/>
    </location>
    <ligand>
        <name>NAD(+)</name>
        <dbReference type="ChEBI" id="CHEBI:57540"/>
    </ligand>
</feature>
<dbReference type="Gene3D" id="3.40.50.1220">
    <property type="entry name" value="TPP-binding domain"/>
    <property type="match status" value="1"/>
</dbReference>
<comment type="similarity">
    <text evidence="5">Belongs to the sirtuin family. Class II subfamily.</text>
</comment>
<dbReference type="Gramene" id="EFJ28669">
    <property type="protein sequence ID" value="EFJ28669"/>
    <property type="gene ID" value="SELMODRAFT_411217"/>
</dbReference>
<proteinExistence type="inferred from homology"/>
<dbReference type="STRING" id="88036.D8RGY2"/>
<dbReference type="InterPro" id="IPR050134">
    <property type="entry name" value="NAD-dep_sirtuin_deacylases"/>
</dbReference>
<comment type="catalytic activity">
    <reaction evidence="5">
        <text>N(6)-acetyl-L-lysyl-[protein] + NAD(+) + H2O = 2''-O-acetyl-ADP-D-ribose + nicotinamide + L-lysyl-[protein]</text>
        <dbReference type="Rhea" id="RHEA:43636"/>
        <dbReference type="Rhea" id="RHEA-COMP:9752"/>
        <dbReference type="Rhea" id="RHEA-COMP:10731"/>
        <dbReference type="ChEBI" id="CHEBI:15377"/>
        <dbReference type="ChEBI" id="CHEBI:17154"/>
        <dbReference type="ChEBI" id="CHEBI:29969"/>
        <dbReference type="ChEBI" id="CHEBI:57540"/>
        <dbReference type="ChEBI" id="CHEBI:61930"/>
        <dbReference type="ChEBI" id="CHEBI:83767"/>
        <dbReference type="EC" id="2.3.1.286"/>
    </reaction>
</comment>
<evidence type="ECO:0000313" key="8">
    <source>
        <dbReference type="EMBL" id="EFJ28669.1"/>
    </source>
</evidence>
<evidence type="ECO:0000256" key="1">
    <source>
        <dbReference type="ARBA" id="ARBA00022679"/>
    </source>
</evidence>
<dbReference type="PANTHER" id="PTHR11085">
    <property type="entry name" value="NAD-DEPENDENT PROTEIN DEACYLASE SIRTUIN-5, MITOCHONDRIAL-RELATED"/>
    <property type="match status" value="1"/>
</dbReference>
<feature type="binding site" evidence="5 6">
    <location>
        <position position="255"/>
    </location>
    <ligand>
        <name>Zn(2+)</name>
        <dbReference type="ChEBI" id="CHEBI:29105"/>
    </ligand>
</feature>
<reference evidence="8 9" key="1">
    <citation type="journal article" date="2011" name="Science">
        <title>The Selaginella genome identifies genetic changes associated with the evolution of vascular plants.</title>
        <authorList>
            <person name="Banks J.A."/>
            <person name="Nishiyama T."/>
            <person name="Hasebe M."/>
            <person name="Bowman J.L."/>
            <person name="Gribskov M."/>
            <person name="dePamphilis C."/>
            <person name="Albert V.A."/>
            <person name="Aono N."/>
            <person name="Aoyama T."/>
            <person name="Ambrose B.A."/>
            <person name="Ashton N.W."/>
            <person name="Axtell M.J."/>
            <person name="Barker E."/>
            <person name="Barker M.S."/>
            <person name="Bennetzen J.L."/>
            <person name="Bonawitz N.D."/>
            <person name="Chapple C."/>
            <person name="Cheng C."/>
            <person name="Correa L.G."/>
            <person name="Dacre M."/>
            <person name="DeBarry J."/>
            <person name="Dreyer I."/>
            <person name="Elias M."/>
            <person name="Engstrom E.M."/>
            <person name="Estelle M."/>
            <person name="Feng L."/>
            <person name="Finet C."/>
            <person name="Floyd S.K."/>
            <person name="Frommer W.B."/>
            <person name="Fujita T."/>
            <person name="Gramzow L."/>
            <person name="Gutensohn M."/>
            <person name="Harholt J."/>
            <person name="Hattori M."/>
            <person name="Heyl A."/>
            <person name="Hirai T."/>
            <person name="Hiwatashi Y."/>
            <person name="Ishikawa M."/>
            <person name="Iwata M."/>
            <person name="Karol K.G."/>
            <person name="Koehler B."/>
            <person name="Kolukisaoglu U."/>
            <person name="Kubo M."/>
            <person name="Kurata T."/>
            <person name="Lalonde S."/>
            <person name="Li K."/>
            <person name="Li Y."/>
            <person name="Litt A."/>
            <person name="Lyons E."/>
            <person name="Manning G."/>
            <person name="Maruyama T."/>
            <person name="Michael T.P."/>
            <person name="Mikami K."/>
            <person name="Miyazaki S."/>
            <person name="Morinaga S."/>
            <person name="Murata T."/>
            <person name="Mueller-Roeber B."/>
            <person name="Nelson D.R."/>
            <person name="Obara M."/>
            <person name="Oguri Y."/>
            <person name="Olmstead R.G."/>
            <person name="Onodera N."/>
            <person name="Petersen B.L."/>
            <person name="Pils B."/>
            <person name="Prigge M."/>
            <person name="Rensing S.A."/>
            <person name="Riano-Pachon D.M."/>
            <person name="Roberts A.W."/>
            <person name="Sato Y."/>
            <person name="Scheller H.V."/>
            <person name="Schulz B."/>
            <person name="Schulz C."/>
            <person name="Shakirov E.V."/>
            <person name="Shibagaki N."/>
            <person name="Shinohara N."/>
            <person name="Shippen D.E."/>
            <person name="Soerensen I."/>
            <person name="Sotooka R."/>
            <person name="Sugimoto N."/>
            <person name="Sugita M."/>
            <person name="Sumikawa N."/>
            <person name="Tanurdzic M."/>
            <person name="Theissen G."/>
            <person name="Ulvskov P."/>
            <person name="Wakazuki S."/>
            <person name="Weng J.K."/>
            <person name="Willats W.W."/>
            <person name="Wipf D."/>
            <person name="Wolf P.G."/>
            <person name="Yang L."/>
            <person name="Zimmer A.D."/>
            <person name="Zhu Q."/>
            <person name="Mitros T."/>
            <person name="Hellsten U."/>
            <person name="Loque D."/>
            <person name="Otillar R."/>
            <person name="Salamov A."/>
            <person name="Schmutz J."/>
            <person name="Shapiro H."/>
            <person name="Lindquist E."/>
            <person name="Lucas S."/>
            <person name="Rokhsar D."/>
            <person name="Grigoriev I.V."/>
        </authorList>
    </citation>
    <scope>NUCLEOTIDE SEQUENCE [LARGE SCALE GENOMIC DNA]</scope>
</reference>
<feature type="binding site" evidence="5 6">
    <location>
        <position position="258"/>
    </location>
    <ligand>
        <name>Zn(2+)</name>
        <dbReference type="ChEBI" id="CHEBI:29105"/>
    </ligand>
</feature>
<feature type="binding site" evidence="5">
    <location>
        <position position="339"/>
    </location>
    <ligand>
        <name>NAD(+)</name>
        <dbReference type="ChEBI" id="CHEBI:57540"/>
    </ligand>
</feature>
<dbReference type="SUPFAM" id="SSF52467">
    <property type="entry name" value="DHS-like NAD/FAD-binding domain"/>
    <property type="match status" value="1"/>
</dbReference>
<dbReference type="InterPro" id="IPR026591">
    <property type="entry name" value="Sirtuin_cat_small_dom_sf"/>
</dbReference>
<organism evidence="9">
    <name type="scientific">Selaginella moellendorffii</name>
    <name type="common">Spikemoss</name>
    <dbReference type="NCBI Taxonomy" id="88036"/>
    <lineage>
        <taxon>Eukaryota</taxon>
        <taxon>Viridiplantae</taxon>
        <taxon>Streptophyta</taxon>
        <taxon>Embryophyta</taxon>
        <taxon>Tracheophyta</taxon>
        <taxon>Lycopodiopsida</taxon>
        <taxon>Selaginellales</taxon>
        <taxon>Selaginellaceae</taxon>
        <taxon>Selaginella</taxon>
    </lineage>
</organism>
<feature type="binding site" evidence="5 6">
    <location>
        <position position="186"/>
    </location>
    <ligand>
        <name>Zn(2+)</name>
        <dbReference type="ChEBI" id="CHEBI:29105"/>
    </ligand>
</feature>
<dbReference type="InterPro" id="IPR026590">
    <property type="entry name" value="Ssirtuin_cat_dom"/>
</dbReference>
<accession>D8RGY2</accession>
<dbReference type="InterPro" id="IPR003000">
    <property type="entry name" value="Sirtuin"/>
</dbReference>
<dbReference type="AlphaFoldDB" id="D8RGY2"/>
<dbReference type="Gene3D" id="3.30.1600.10">
    <property type="entry name" value="SIR2/SIRT2 'Small Domain"/>
    <property type="match status" value="1"/>
</dbReference>
<dbReference type="OMA" id="RRHYWAR"/>
<feature type="binding site" evidence="5">
    <location>
        <begin position="321"/>
        <end position="323"/>
    </location>
    <ligand>
        <name>NAD(+)</name>
        <dbReference type="ChEBI" id="CHEBI:57540"/>
    </ligand>
</feature>
<dbReference type="GO" id="GO:0004407">
    <property type="term" value="F:histone deacetylase activity"/>
    <property type="evidence" value="ECO:0000318"/>
    <property type="project" value="GO_Central"/>
</dbReference>
<name>D8RGY2_SELML</name>
<feature type="active site" description="Proton acceptor" evidence="5 6">
    <location>
        <position position="178"/>
    </location>
</feature>
<evidence type="ECO:0000256" key="4">
    <source>
        <dbReference type="ARBA" id="ARBA00023027"/>
    </source>
</evidence>
<feature type="binding site" evidence="5 6">
    <location>
        <position position="189"/>
    </location>
    <ligand>
        <name>Zn(2+)</name>
        <dbReference type="ChEBI" id="CHEBI:29105"/>
    </ligand>
</feature>
<gene>
    <name evidence="8" type="ORF">SELMODRAFT_411217</name>
</gene>
<dbReference type="eggNOG" id="KOG2683">
    <property type="taxonomic scope" value="Eukaryota"/>
</dbReference>
<keyword evidence="5" id="KW-0496">Mitochondrion</keyword>
<keyword evidence="9" id="KW-1185">Reference proteome</keyword>
<comment type="cofactor">
    <cofactor evidence="5">
        <name>Zn(2+)</name>
        <dbReference type="ChEBI" id="CHEBI:29105"/>
    </cofactor>
    <text evidence="5">Binds 1 zinc ion per subunit.</text>
</comment>
<dbReference type="GO" id="GO:0034979">
    <property type="term" value="F:NAD-dependent protein lysine deacetylase activity"/>
    <property type="evidence" value="ECO:0007669"/>
    <property type="project" value="UniProtKB-UniRule"/>
</dbReference>
<dbReference type="EMBL" id="GL377579">
    <property type="protein sequence ID" value="EFJ28669.1"/>
    <property type="molecule type" value="Genomic_DNA"/>
</dbReference>
<evidence type="ECO:0000259" key="7">
    <source>
        <dbReference type="PROSITE" id="PS50305"/>
    </source>
</evidence>
<keyword evidence="2 5" id="KW-0479">Metal-binding</keyword>
<dbReference type="InterPro" id="IPR029035">
    <property type="entry name" value="DHS-like_NAD/FAD-binding_dom"/>
</dbReference>
<dbReference type="PROSITE" id="PS50305">
    <property type="entry name" value="SIRTUIN"/>
    <property type="match status" value="1"/>
</dbReference>
<protein>
    <recommendedName>
        <fullName evidence="5">NAD-dependent protein deacylase</fullName>
        <ecNumber evidence="5">2.3.1.-</ecNumber>
    </recommendedName>
    <alternativeName>
        <fullName evidence="5">Regulatory protein SIR2 homolog</fullName>
    </alternativeName>
</protein>
<comment type="subcellular location">
    <subcellularLocation>
        <location evidence="5">Mitochondrion matrix</location>
    </subcellularLocation>
</comment>
<dbReference type="InParanoid" id="D8RGY2"/>
<evidence type="ECO:0000256" key="6">
    <source>
        <dbReference type="PROSITE-ProRule" id="PRU00236"/>
    </source>
</evidence>
<comment type="function">
    <text evidence="5">NAD-dependent protein deacylase. Catalyzes the NAD-dependent hydrolysis of acyl groups from lysine residues.</text>
</comment>
<dbReference type="GO" id="GO:0003950">
    <property type="term" value="F:NAD+ poly-ADP-ribosyltransferase activity"/>
    <property type="evidence" value="ECO:0000318"/>
    <property type="project" value="GO_Central"/>
</dbReference>
<keyword evidence="1 5" id="KW-0808">Transferase</keyword>
<dbReference type="EC" id="2.3.1.-" evidence="5"/>
<feature type="domain" description="Deacetylase sirtuin-type" evidence="7">
    <location>
        <begin position="49"/>
        <end position="353"/>
    </location>
</feature>
<dbReference type="Proteomes" id="UP000001514">
    <property type="component" value="Unassembled WGS sequence"/>
</dbReference>
<dbReference type="PANTHER" id="PTHR11085:SF10">
    <property type="entry name" value="NAD-DEPENDENT PROTEIN DEACYLASE SIRTUIN-5, MITOCHONDRIAL-RELATED"/>
    <property type="match status" value="1"/>
</dbReference>
<dbReference type="GO" id="GO:0008270">
    <property type="term" value="F:zinc ion binding"/>
    <property type="evidence" value="ECO:0007669"/>
    <property type="project" value="UniProtKB-UniRule"/>
</dbReference>
<dbReference type="Pfam" id="PF02146">
    <property type="entry name" value="SIR2"/>
    <property type="match status" value="1"/>
</dbReference>
<evidence type="ECO:0000256" key="3">
    <source>
        <dbReference type="ARBA" id="ARBA00022833"/>
    </source>
</evidence>
<dbReference type="GO" id="GO:0005759">
    <property type="term" value="C:mitochondrial matrix"/>
    <property type="evidence" value="ECO:0007669"/>
    <property type="project" value="UniProtKB-SubCell"/>
</dbReference>
<dbReference type="KEGG" id="smo:SELMODRAFT_411217"/>
<dbReference type="GO" id="GO:0070403">
    <property type="term" value="F:NAD+ binding"/>
    <property type="evidence" value="ECO:0007669"/>
    <property type="project" value="UniProtKB-UniRule"/>
</dbReference>
<keyword evidence="3 5" id="KW-0862">Zinc</keyword>
<feature type="binding site" evidence="5">
    <location>
        <begin position="295"/>
        <end position="297"/>
    </location>
    <ligand>
        <name>NAD(+)</name>
        <dbReference type="ChEBI" id="CHEBI:57540"/>
    </ligand>
</feature>